<keyword evidence="2" id="KW-1185">Reference proteome</keyword>
<protein>
    <recommendedName>
        <fullName evidence="3">Lsr2 protein</fullName>
    </recommendedName>
</protein>
<dbReference type="EMBL" id="JAXAVV010000016">
    <property type="protein sequence ID" value="MDX8053532.1"/>
    <property type="molecule type" value="Genomic_DNA"/>
</dbReference>
<organism evidence="1 2">
    <name type="scientific">Lentzea kristufekii</name>
    <dbReference type="NCBI Taxonomy" id="3095430"/>
    <lineage>
        <taxon>Bacteria</taxon>
        <taxon>Bacillati</taxon>
        <taxon>Actinomycetota</taxon>
        <taxon>Actinomycetes</taxon>
        <taxon>Pseudonocardiales</taxon>
        <taxon>Pseudonocardiaceae</taxon>
        <taxon>Lentzea</taxon>
    </lineage>
</organism>
<sequence length="66" mass="7315">MNTTPDSTQRTRRQQQLEATDVVFEINLVDGAEAEHLGVQQAAVIRDVVLWYHRNGSSAPPHTSAT</sequence>
<gene>
    <name evidence="1" type="ORF">SK571_29525</name>
</gene>
<dbReference type="Proteomes" id="UP001271792">
    <property type="component" value="Unassembled WGS sequence"/>
</dbReference>
<proteinExistence type="predicted"/>
<evidence type="ECO:0008006" key="3">
    <source>
        <dbReference type="Google" id="ProtNLM"/>
    </source>
</evidence>
<dbReference type="RefSeq" id="WP_319987347.1">
    <property type="nucleotide sequence ID" value="NZ_JAXAVV010000016.1"/>
</dbReference>
<accession>A0ABU4U076</accession>
<name>A0ABU4U076_9PSEU</name>
<reference evidence="1 2" key="1">
    <citation type="submission" date="2023-11" db="EMBL/GenBank/DDBJ databases">
        <title>Lentzea sokolovensis, sp. nov., Lentzea kristufkii, sp. nov., and Lentzea miocenensis, sp. nov., rare actinobacteria from Sokolov Coal Basin, Miocene lacustrine sediment, Czech Republic.</title>
        <authorList>
            <person name="Lara A."/>
            <person name="Kotroba L."/>
            <person name="Nouioui I."/>
            <person name="Neumann-Schaal M."/>
            <person name="Mast Y."/>
            <person name="Chronakova A."/>
        </authorList>
    </citation>
    <scope>NUCLEOTIDE SEQUENCE [LARGE SCALE GENOMIC DNA]</scope>
    <source>
        <strain evidence="1 2">BCCO 10_0798</strain>
    </source>
</reference>
<evidence type="ECO:0000313" key="2">
    <source>
        <dbReference type="Proteomes" id="UP001271792"/>
    </source>
</evidence>
<comment type="caution">
    <text evidence="1">The sequence shown here is derived from an EMBL/GenBank/DDBJ whole genome shotgun (WGS) entry which is preliminary data.</text>
</comment>
<evidence type="ECO:0000313" key="1">
    <source>
        <dbReference type="EMBL" id="MDX8053532.1"/>
    </source>
</evidence>